<comment type="caution">
    <text evidence="9">The sequence shown here is derived from an EMBL/GenBank/DDBJ whole genome shotgun (WGS) entry which is preliminary data.</text>
</comment>
<reference evidence="9 10" key="1">
    <citation type="submission" date="2023-07" db="EMBL/GenBank/DDBJ databases">
        <title>Sequencing the genomes of 1000 actinobacteria strains.</title>
        <authorList>
            <person name="Klenk H.-P."/>
        </authorList>
    </citation>
    <scope>NUCLEOTIDE SEQUENCE [LARGE SCALE GENOMIC DNA]</scope>
    <source>
        <strain evidence="9 10">DSM 44109</strain>
    </source>
</reference>
<dbReference type="InterPro" id="IPR011701">
    <property type="entry name" value="MFS"/>
</dbReference>
<feature type="transmembrane region" description="Helical" evidence="7">
    <location>
        <begin position="340"/>
        <end position="360"/>
    </location>
</feature>
<dbReference type="PROSITE" id="PS50850">
    <property type="entry name" value="MFS"/>
    <property type="match status" value="1"/>
</dbReference>
<dbReference type="Gene3D" id="1.20.1250.20">
    <property type="entry name" value="MFS general substrate transporter like domains"/>
    <property type="match status" value="1"/>
</dbReference>
<feature type="transmembrane region" description="Helical" evidence="7">
    <location>
        <begin position="215"/>
        <end position="237"/>
    </location>
</feature>
<feature type="domain" description="Major facilitator superfamily (MFS) profile" evidence="8">
    <location>
        <begin position="19"/>
        <end position="393"/>
    </location>
</feature>
<feature type="transmembrane region" description="Helical" evidence="7">
    <location>
        <begin position="15"/>
        <end position="32"/>
    </location>
</feature>
<accession>A0ABT9R3F9</accession>
<keyword evidence="4 7" id="KW-1133">Transmembrane helix</keyword>
<evidence type="ECO:0000313" key="9">
    <source>
        <dbReference type="EMBL" id="MDP9863773.1"/>
    </source>
</evidence>
<keyword evidence="3 7" id="KW-0812">Transmembrane</keyword>
<evidence type="ECO:0000313" key="10">
    <source>
        <dbReference type="Proteomes" id="UP001230426"/>
    </source>
</evidence>
<evidence type="ECO:0000256" key="1">
    <source>
        <dbReference type="ARBA" id="ARBA00004651"/>
    </source>
</evidence>
<dbReference type="InterPro" id="IPR020846">
    <property type="entry name" value="MFS_dom"/>
</dbReference>
<feature type="region of interest" description="Disordered" evidence="6">
    <location>
        <begin position="393"/>
        <end position="419"/>
    </location>
</feature>
<sequence length="419" mass="41194">MSTSASPAGDRPSRAYWPAVVAVSLGTFSVVTTEMSPVGLLTSVGSDLKISAGVAGLAVTLPGIVAALAAPVLTVAAGRADRRLVLCALMALLTVANLLSALAPGAPTLIASRALVGLGIGGFWSIAAGLAVRLVPERSTGAATSMIFGGVSIASVLGVPAGTLVGELAGWRAAFAALAFLCAAVTAALALLLPPLTATRAIRFGQVPRLLRDRGVRTGLTVTLLLVTGHFAAFTYLGPVVGQVSGAGAGLLSALLLVYGVAGVAGNFAAGPAAARNVRGTVLLIAGTLAAVVLLLPGPGAVRAGMIVLLAVWGLAYGGVSVSLQTWMLRAVPQAPEAGAALFVSSFNAAISLGALLGGVTVDSLGASGVTWAGGTLAALAAAAVWLSGRDRGGDAFPGPSPRTLSGPDGKPPAIDSRR</sequence>
<dbReference type="RefSeq" id="WP_306860962.1">
    <property type="nucleotide sequence ID" value="NZ_JAUSRB010000002.1"/>
</dbReference>
<evidence type="ECO:0000256" key="4">
    <source>
        <dbReference type="ARBA" id="ARBA00022989"/>
    </source>
</evidence>
<organism evidence="9 10">
    <name type="scientific">Streptosporangium brasiliense</name>
    <dbReference type="NCBI Taxonomy" id="47480"/>
    <lineage>
        <taxon>Bacteria</taxon>
        <taxon>Bacillati</taxon>
        <taxon>Actinomycetota</taxon>
        <taxon>Actinomycetes</taxon>
        <taxon>Streptosporangiales</taxon>
        <taxon>Streptosporangiaceae</taxon>
        <taxon>Streptosporangium</taxon>
    </lineage>
</organism>
<dbReference type="PANTHER" id="PTHR43124">
    <property type="entry name" value="PURINE EFFLUX PUMP PBUE"/>
    <property type="match status" value="1"/>
</dbReference>
<keyword evidence="5 7" id="KW-0472">Membrane</keyword>
<gene>
    <name evidence="9" type="ORF">J2S55_003039</name>
</gene>
<evidence type="ECO:0000256" key="6">
    <source>
        <dbReference type="SAM" id="MobiDB-lite"/>
    </source>
</evidence>
<proteinExistence type="predicted"/>
<feature type="transmembrane region" description="Helical" evidence="7">
    <location>
        <begin position="249"/>
        <end position="270"/>
    </location>
</feature>
<feature type="transmembrane region" description="Helical" evidence="7">
    <location>
        <begin position="84"/>
        <end position="103"/>
    </location>
</feature>
<keyword evidence="2" id="KW-1003">Cell membrane</keyword>
<feature type="transmembrane region" description="Helical" evidence="7">
    <location>
        <begin position="52"/>
        <end position="77"/>
    </location>
</feature>
<dbReference type="PANTHER" id="PTHR43124:SF3">
    <property type="entry name" value="CHLORAMPHENICOL EFFLUX PUMP RV0191"/>
    <property type="match status" value="1"/>
</dbReference>
<dbReference type="CDD" id="cd17324">
    <property type="entry name" value="MFS_NepI_like"/>
    <property type="match status" value="1"/>
</dbReference>
<evidence type="ECO:0000259" key="8">
    <source>
        <dbReference type="PROSITE" id="PS50850"/>
    </source>
</evidence>
<feature type="transmembrane region" description="Helical" evidence="7">
    <location>
        <begin position="366"/>
        <end position="387"/>
    </location>
</feature>
<evidence type="ECO:0000256" key="7">
    <source>
        <dbReference type="SAM" id="Phobius"/>
    </source>
</evidence>
<dbReference type="InterPro" id="IPR050189">
    <property type="entry name" value="MFS_Efflux_Transporters"/>
</dbReference>
<feature type="transmembrane region" description="Helical" evidence="7">
    <location>
        <begin position="115"/>
        <end position="135"/>
    </location>
</feature>
<keyword evidence="10" id="KW-1185">Reference proteome</keyword>
<feature type="transmembrane region" description="Helical" evidence="7">
    <location>
        <begin position="171"/>
        <end position="194"/>
    </location>
</feature>
<dbReference type="EMBL" id="JAUSRB010000002">
    <property type="protein sequence ID" value="MDP9863773.1"/>
    <property type="molecule type" value="Genomic_DNA"/>
</dbReference>
<feature type="transmembrane region" description="Helical" evidence="7">
    <location>
        <begin position="306"/>
        <end position="328"/>
    </location>
</feature>
<feature type="transmembrane region" description="Helical" evidence="7">
    <location>
        <begin position="147"/>
        <end position="165"/>
    </location>
</feature>
<dbReference type="InterPro" id="IPR036259">
    <property type="entry name" value="MFS_trans_sf"/>
</dbReference>
<comment type="subcellular location">
    <subcellularLocation>
        <location evidence="1">Cell membrane</location>
        <topology evidence="1">Multi-pass membrane protein</topology>
    </subcellularLocation>
</comment>
<dbReference type="Proteomes" id="UP001230426">
    <property type="component" value="Unassembled WGS sequence"/>
</dbReference>
<dbReference type="Pfam" id="PF07690">
    <property type="entry name" value="MFS_1"/>
    <property type="match status" value="1"/>
</dbReference>
<protein>
    <submittedName>
        <fullName evidence="9">MFS family arabinose efflux permease</fullName>
    </submittedName>
</protein>
<dbReference type="SUPFAM" id="SSF103473">
    <property type="entry name" value="MFS general substrate transporter"/>
    <property type="match status" value="1"/>
</dbReference>
<evidence type="ECO:0000256" key="2">
    <source>
        <dbReference type="ARBA" id="ARBA00022475"/>
    </source>
</evidence>
<name>A0ABT9R3F9_9ACTN</name>
<feature type="transmembrane region" description="Helical" evidence="7">
    <location>
        <begin position="282"/>
        <end position="300"/>
    </location>
</feature>
<evidence type="ECO:0000256" key="3">
    <source>
        <dbReference type="ARBA" id="ARBA00022692"/>
    </source>
</evidence>
<evidence type="ECO:0000256" key="5">
    <source>
        <dbReference type="ARBA" id="ARBA00023136"/>
    </source>
</evidence>